<dbReference type="RefSeq" id="WP_166163401.1">
    <property type="nucleotide sequence ID" value="NZ_CP049740.1"/>
</dbReference>
<accession>A0A6G7KBZ0</accession>
<evidence type="ECO:0000256" key="5">
    <source>
        <dbReference type="NCBIfam" id="TIGR01378"/>
    </source>
</evidence>
<reference evidence="7 8" key="1">
    <citation type="journal article" date="2017" name="Int. J. Syst. Evol. Microbiol.">
        <title>Jeotgalibaca porci sp. nov. and Jeotgalibaca arthritidis sp. nov., isolated from pigs, and emended description of the genus Jeotgalibaca.</title>
        <authorList>
            <person name="Zamora L."/>
            <person name="Perez-Sancho M."/>
            <person name="Dominguez L."/>
            <person name="Fernandez-Garayzabal J.F."/>
            <person name="Vela A.I."/>
        </authorList>
    </citation>
    <scope>NUCLEOTIDE SEQUENCE [LARGE SCALE GENOMIC DNA]</scope>
    <source>
        <strain evidence="7 8">CECT 9157</strain>
    </source>
</reference>
<dbReference type="GO" id="GO:0006772">
    <property type="term" value="P:thiamine metabolic process"/>
    <property type="evidence" value="ECO:0007669"/>
    <property type="project" value="UniProtKB-UniRule"/>
</dbReference>
<dbReference type="GO" id="GO:0009229">
    <property type="term" value="P:thiamine diphosphate biosynthetic process"/>
    <property type="evidence" value="ECO:0007669"/>
    <property type="project" value="InterPro"/>
</dbReference>
<organism evidence="7 8">
    <name type="scientific">Jeotgalibaca arthritidis</name>
    <dbReference type="NCBI Taxonomy" id="1868794"/>
    <lineage>
        <taxon>Bacteria</taxon>
        <taxon>Bacillati</taxon>
        <taxon>Bacillota</taxon>
        <taxon>Bacilli</taxon>
        <taxon>Lactobacillales</taxon>
        <taxon>Carnobacteriaceae</taxon>
        <taxon>Jeotgalibaca</taxon>
    </lineage>
</organism>
<sequence length="216" mass="23916">MTSNVVIVSGGQVEGLAELVGQSQQGKKVIGVDRGALRLIDAGLDCHVAIGDFDSISSKELEKINDCVETVIILPAEKDMTDTEAALDYVVKYYPDAQIKMIGLLGGRLDHLMSNLWIAYHPSYQQLLAQITIVDSRNSLSYYRPGRYHILKEKDKKYLSLVGMTAVKKLVIKDAKYPLTGHDFSFPIALVSNEFLGEQMTFSFEEGLIALIQSND</sequence>
<dbReference type="Proteomes" id="UP000501451">
    <property type="component" value="Chromosome"/>
</dbReference>
<dbReference type="InterPro" id="IPR053149">
    <property type="entry name" value="TPK"/>
</dbReference>
<evidence type="ECO:0000256" key="4">
    <source>
        <dbReference type="ARBA" id="ARBA00022840"/>
    </source>
</evidence>
<name>A0A6G7KBZ0_9LACT</name>
<dbReference type="KEGG" id="jar:G7057_09910"/>
<keyword evidence="8" id="KW-1185">Reference proteome</keyword>
<gene>
    <name evidence="7" type="ORF">G7057_09910</name>
</gene>
<dbReference type="Gene3D" id="3.40.50.10240">
    <property type="entry name" value="Thiamin pyrophosphokinase, catalytic domain"/>
    <property type="match status" value="1"/>
</dbReference>
<protein>
    <recommendedName>
        <fullName evidence="5">Thiamine diphosphokinase</fullName>
        <ecNumber evidence="5">2.7.6.2</ecNumber>
    </recommendedName>
</protein>
<dbReference type="GO" id="GO:0004788">
    <property type="term" value="F:thiamine diphosphokinase activity"/>
    <property type="evidence" value="ECO:0007669"/>
    <property type="project" value="UniProtKB-UniRule"/>
</dbReference>
<keyword evidence="4" id="KW-0067">ATP-binding</keyword>
<dbReference type="InterPro" id="IPR007373">
    <property type="entry name" value="Thiamin_PyroPKinase_B1-bd"/>
</dbReference>
<dbReference type="SUPFAM" id="SSF63999">
    <property type="entry name" value="Thiamin pyrophosphokinase, catalytic domain"/>
    <property type="match status" value="1"/>
</dbReference>
<dbReference type="AlphaFoldDB" id="A0A6G7KBZ0"/>
<feature type="domain" description="Thiamin pyrophosphokinase thiamin-binding" evidence="6">
    <location>
        <begin position="146"/>
        <end position="210"/>
    </location>
</feature>
<dbReference type="PANTHER" id="PTHR41299:SF1">
    <property type="entry name" value="THIAMINE PYROPHOSPHOKINASE"/>
    <property type="match status" value="1"/>
</dbReference>
<evidence type="ECO:0000313" key="7">
    <source>
        <dbReference type="EMBL" id="QII82721.1"/>
    </source>
</evidence>
<keyword evidence="3 7" id="KW-0418">Kinase</keyword>
<dbReference type="SMART" id="SM00983">
    <property type="entry name" value="TPK_B1_binding"/>
    <property type="match status" value="1"/>
</dbReference>
<dbReference type="InterPro" id="IPR036759">
    <property type="entry name" value="TPK_catalytic_sf"/>
</dbReference>
<dbReference type="NCBIfam" id="TIGR01378">
    <property type="entry name" value="thi_PPkinase"/>
    <property type="match status" value="1"/>
</dbReference>
<dbReference type="PANTHER" id="PTHR41299">
    <property type="entry name" value="THIAMINE PYROPHOSPHOKINASE"/>
    <property type="match status" value="1"/>
</dbReference>
<dbReference type="CDD" id="cd07995">
    <property type="entry name" value="TPK"/>
    <property type="match status" value="1"/>
</dbReference>
<evidence type="ECO:0000259" key="6">
    <source>
        <dbReference type="SMART" id="SM00983"/>
    </source>
</evidence>
<dbReference type="EC" id="2.7.6.2" evidence="5"/>
<dbReference type="InterPro" id="IPR007371">
    <property type="entry name" value="TPK_catalytic"/>
</dbReference>
<dbReference type="EMBL" id="CP049740">
    <property type="protein sequence ID" value="QII82721.1"/>
    <property type="molecule type" value="Genomic_DNA"/>
</dbReference>
<evidence type="ECO:0000256" key="2">
    <source>
        <dbReference type="ARBA" id="ARBA00022741"/>
    </source>
</evidence>
<evidence type="ECO:0000256" key="3">
    <source>
        <dbReference type="ARBA" id="ARBA00022777"/>
    </source>
</evidence>
<evidence type="ECO:0000256" key="1">
    <source>
        <dbReference type="ARBA" id="ARBA00022679"/>
    </source>
</evidence>
<dbReference type="Pfam" id="PF04265">
    <property type="entry name" value="TPK_B1_binding"/>
    <property type="match status" value="1"/>
</dbReference>
<keyword evidence="1 7" id="KW-0808">Transferase</keyword>
<dbReference type="InterPro" id="IPR006282">
    <property type="entry name" value="Thi_PPkinase"/>
</dbReference>
<proteinExistence type="predicted"/>
<dbReference type="GO" id="GO:0030975">
    <property type="term" value="F:thiamine binding"/>
    <property type="evidence" value="ECO:0007669"/>
    <property type="project" value="InterPro"/>
</dbReference>
<dbReference type="GO" id="GO:0005524">
    <property type="term" value="F:ATP binding"/>
    <property type="evidence" value="ECO:0007669"/>
    <property type="project" value="UniProtKB-KW"/>
</dbReference>
<keyword evidence="2" id="KW-0547">Nucleotide-binding</keyword>
<dbReference type="Pfam" id="PF04263">
    <property type="entry name" value="TPK_catalytic"/>
    <property type="match status" value="1"/>
</dbReference>
<evidence type="ECO:0000313" key="8">
    <source>
        <dbReference type="Proteomes" id="UP000501451"/>
    </source>
</evidence>
<dbReference type="GO" id="GO:0016301">
    <property type="term" value="F:kinase activity"/>
    <property type="evidence" value="ECO:0007669"/>
    <property type="project" value="UniProtKB-KW"/>
</dbReference>